<evidence type="ECO:0000313" key="1">
    <source>
        <dbReference type="EnsemblPlants" id="MELO3C034450.2.1"/>
    </source>
</evidence>
<dbReference type="EnsemblPlants" id="MELO3C034450.2.1">
    <property type="protein sequence ID" value="MELO3C034450.2.1"/>
    <property type="gene ID" value="MELO3C034450.2"/>
</dbReference>
<proteinExistence type="predicted"/>
<dbReference type="AlphaFoldDB" id="A0A9I9EJX1"/>
<reference evidence="1" key="1">
    <citation type="submission" date="2023-03" db="UniProtKB">
        <authorList>
            <consortium name="EnsemblPlants"/>
        </authorList>
    </citation>
    <scope>IDENTIFICATION</scope>
</reference>
<dbReference type="Gramene" id="MELO3C034450.2.1">
    <property type="protein sequence ID" value="MELO3C034450.2.1"/>
    <property type="gene ID" value="MELO3C034450.2"/>
</dbReference>
<protein>
    <submittedName>
        <fullName evidence="1">Uncharacterized protein</fullName>
    </submittedName>
</protein>
<sequence>MKIAYVVEDSSNLEELNKEFLKKCGDISLTTTQMIEEIQGKQIFHVENIIESNGRKEKKLGI</sequence>
<accession>A0A9I9EJX1</accession>
<name>A0A9I9EJX1_CUCME</name>
<organism evidence="1">
    <name type="scientific">Cucumis melo</name>
    <name type="common">Muskmelon</name>
    <dbReference type="NCBI Taxonomy" id="3656"/>
    <lineage>
        <taxon>Eukaryota</taxon>
        <taxon>Viridiplantae</taxon>
        <taxon>Streptophyta</taxon>
        <taxon>Embryophyta</taxon>
        <taxon>Tracheophyta</taxon>
        <taxon>Spermatophyta</taxon>
        <taxon>Magnoliopsida</taxon>
        <taxon>eudicotyledons</taxon>
        <taxon>Gunneridae</taxon>
        <taxon>Pentapetalae</taxon>
        <taxon>rosids</taxon>
        <taxon>fabids</taxon>
        <taxon>Cucurbitales</taxon>
        <taxon>Cucurbitaceae</taxon>
        <taxon>Benincaseae</taxon>
        <taxon>Cucumis</taxon>
    </lineage>
</organism>